<dbReference type="AlphaFoldDB" id="A0A290Z4N3"/>
<dbReference type="GO" id="GO:0006355">
    <property type="term" value="P:regulation of DNA-templated transcription"/>
    <property type="evidence" value="ECO:0007669"/>
    <property type="project" value="InterPro"/>
</dbReference>
<dbReference type="Pfam" id="PF00512">
    <property type="entry name" value="HisKA"/>
    <property type="match status" value="1"/>
</dbReference>
<comment type="catalytic activity">
    <reaction evidence="1">
        <text>ATP + protein L-histidine = ADP + protein N-phospho-L-histidine.</text>
        <dbReference type="EC" id="2.7.13.3"/>
    </reaction>
</comment>
<evidence type="ECO:0000259" key="7">
    <source>
        <dbReference type="PROSITE" id="PS50109"/>
    </source>
</evidence>
<dbReference type="InterPro" id="IPR013767">
    <property type="entry name" value="PAS_fold"/>
</dbReference>
<dbReference type="Gene3D" id="3.30.450.20">
    <property type="entry name" value="PAS domain"/>
    <property type="match status" value="3"/>
</dbReference>
<evidence type="ECO:0000256" key="5">
    <source>
        <dbReference type="ARBA" id="ARBA00022777"/>
    </source>
</evidence>
<dbReference type="CDD" id="cd00130">
    <property type="entry name" value="PAS"/>
    <property type="match status" value="2"/>
</dbReference>
<dbReference type="Gene3D" id="1.10.287.130">
    <property type="match status" value="1"/>
</dbReference>
<dbReference type="SMART" id="SM00388">
    <property type="entry name" value="HisKA"/>
    <property type="match status" value="1"/>
</dbReference>
<dbReference type="PANTHER" id="PTHR42878">
    <property type="entry name" value="TWO-COMPONENT HISTIDINE KINASE"/>
    <property type="match status" value="1"/>
</dbReference>
<keyword evidence="5" id="KW-0418">Kinase</keyword>
<dbReference type="EMBL" id="CP023445">
    <property type="protein sequence ID" value="ATE53939.1"/>
    <property type="molecule type" value="Genomic_DNA"/>
</dbReference>
<dbReference type="PROSITE" id="PS50109">
    <property type="entry name" value="HIS_KIN"/>
    <property type="match status" value="1"/>
</dbReference>
<dbReference type="InterPro" id="IPR003661">
    <property type="entry name" value="HisK_dim/P_dom"/>
</dbReference>
<dbReference type="Pfam" id="PF00989">
    <property type="entry name" value="PAS"/>
    <property type="match status" value="1"/>
</dbReference>
<reference evidence="9" key="1">
    <citation type="submission" date="2017-09" db="EMBL/GenBank/DDBJ databases">
        <title>Complete Genome Sequence of ansamitocin-producing Bacterium Actinosynnema pretiosum X47.</title>
        <authorList>
            <person name="Cao G."/>
            <person name="Zong G."/>
            <person name="Zhong C."/>
            <person name="Fu J."/>
        </authorList>
    </citation>
    <scope>NUCLEOTIDE SEQUENCE [LARGE SCALE GENOMIC DNA]</scope>
    <source>
        <strain evidence="9">X47</strain>
    </source>
</reference>
<keyword evidence="10" id="KW-1185">Reference proteome</keyword>
<dbReference type="GO" id="GO:0030295">
    <property type="term" value="F:protein kinase activator activity"/>
    <property type="evidence" value="ECO:0007669"/>
    <property type="project" value="TreeGrafter"/>
</dbReference>
<evidence type="ECO:0000256" key="6">
    <source>
        <dbReference type="ARBA" id="ARBA00023136"/>
    </source>
</evidence>
<dbReference type="InterPro" id="IPR036097">
    <property type="entry name" value="HisK_dim/P_sf"/>
</dbReference>
<dbReference type="PANTHER" id="PTHR42878:SF13">
    <property type="entry name" value="HISTIDINE KINASE"/>
    <property type="match status" value="1"/>
</dbReference>
<dbReference type="Proteomes" id="UP000218505">
    <property type="component" value="Chromosome"/>
</dbReference>
<accession>A0A290Z4N3</accession>
<dbReference type="GO" id="GO:0005886">
    <property type="term" value="C:plasma membrane"/>
    <property type="evidence" value="ECO:0007669"/>
    <property type="project" value="UniProtKB-SubCell"/>
</dbReference>
<dbReference type="InterPro" id="IPR036890">
    <property type="entry name" value="HATPase_C_sf"/>
</dbReference>
<evidence type="ECO:0000313" key="9">
    <source>
        <dbReference type="EMBL" id="ATE53939.1"/>
    </source>
</evidence>
<dbReference type="InterPro" id="IPR013656">
    <property type="entry name" value="PAS_4"/>
</dbReference>
<dbReference type="GO" id="GO:0007234">
    <property type="term" value="P:osmosensory signaling via phosphorelay pathway"/>
    <property type="evidence" value="ECO:0007669"/>
    <property type="project" value="TreeGrafter"/>
</dbReference>
<evidence type="ECO:0000256" key="3">
    <source>
        <dbReference type="ARBA" id="ARBA00012438"/>
    </source>
</evidence>
<evidence type="ECO:0000313" key="10">
    <source>
        <dbReference type="Proteomes" id="UP000218505"/>
    </source>
</evidence>
<dbReference type="NCBIfam" id="TIGR00229">
    <property type="entry name" value="sensory_box"/>
    <property type="match status" value="2"/>
</dbReference>
<dbReference type="InterPro" id="IPR035965">
    <property type="entry name" value="PAS-like_dom_sf"/>
</dbReference>
<dbReference type="GO" id="GO:0000156">
    <property type="term" value="F:phosphorelay response regulator activity"/>
    <property type="evidence" value="ECO:0007669"/>
    <property type="project" value="TreeGrafter"/>
</dbReference>
<evidence type="ECO:0000256" key="4">
    <source>
        <dbReference type="ARBA" id="ARBA00022679"/>
    </source>
</evidence>
<organism evidence="9 10">
    <name type="scientific">Actinosynnema pretiosum</name>
    <dbReference type="NCBI Taxonomy" id="42197"/>
    <lineage>
        <taxon>Bacteria</taxon>
        <taxon>Bacillati</taxon>
        <taxon>Actinomycetota</taxon>
        <taxon>Actinomycetes</taxon>
        <taxon>Pseudonocardiales</taxon>
        <taxon>Pseudonocardiaceae</taxon>
        <taxon>Actinosynnema</taxon>
    </lineage>
</organism>
<name>A0A290Z4N3_9PSEU</name>
<dbReference type="InterPro" id="IPR000014">
    <property type="entry name" value="PAS"/>
</dbReference>
<evidence type="ECO:0000256" key="1">
    <source>
        <dbReference type="ARBA" id="ARBA00000085"/>
    </source>
</evidence>
<comment type="subcellular location">
    <subcellularLocation>
        <location evidence="2">Cell membrane</location>
    </subcellularLocation>
</comment>
<feature type="domain" description="Histidine kinase" evidence="7">
    <location>
        <begin position="498"/>
        <end position="715"/>
    </location>
</feature>
<dbReference type="CDD" id="cd00082">
    <property type="entry name" value="HisKA"/>
    <property type="match status" value="1"/>
</dbReference>
<feature type="domain" description="PAS" evidence="8">
    <location>
        <begin position="117"/>
        <end position="155"/>
    </location>
</feature>
<protein>
    <recommendedName>
        <fullName evidence="3">histidine kinase</fullName>
        <ecNumber evidence="3">2.7.13.3</ecNumber>
    </recommendedName>
</protein>
<dbReference type="KEGG" id="apre:CNX65_12050"/>
<dbReference type="PROSITE" id="PS50112">
    <property type="entry name" value="PAS"/>
    <property type="match status" value="1"/>
</dbReference>
<dbReference type="Gene3D" id="3.30.565.10">
    <property type="entry name" value="Histidine kinase-like ATPase, C-terminal domain"/>
    <property type="match status" value="1"/>
</dbReference>
<keyword evidence="4" id="KW-0808">Transferase</keyword>
<dbReference type="EC" id="2.7.13.3" evidence="3"/>
<dbReference type="InterPro" id="IPR005467">
    <property type="entry name" value="His_kinase_dom"/>
</dbReference>
<dbReference type="Pfam" id="PF08448">
    <property type="entry name" value="PAS_4"/>
    <property type="match status" value="2"/>
</dbReference>
<dbReference type="SMART" id="SM00091">
    <property type="entry name" value="PAS"/>
    <property type="match status" value="3"/>
</dbReference>
<evidence type="ECO:0000256" key="2">
    <source>
        <dbReference type="ARBA" id="ARBA00004236"/>
    </source>
</evidence>
<keyword evidence="6" id="KW-0472">Membrane</keyword>
<evidence type="ECO:0000259" key="8">
    <source>
        <dbReference type="PROSITE" id="PS50112"/>
    </source>
</evidence>
<sequence>MPAHILDQLSTTIVEITRRDQPITRTRRKALDSLRSLPGITSVRWSGPHEAVAADGDEVFLRMQHGGAVLSGEGVHRVEVVHAAEAIVRTLDAVLVNTGAIGVEGVLDGEEPGAARITTDPATRIVEFSDEAVELLGYRREEAVGKLIVDLLVPEHVRGAFAGLVSELEVVSGEATMPLRFDLPARCADGTEIDLDAVVEQELTPERGLVTTCTLRRIDNSTWGAPEAGGGEFHRALMSRSPVLVLALAEDGTIKWVSAPAETGIDARALAGEQMASAMRFVHPEDRDVVADAVRQVWQIGGTRRTFEVRMGAAGRAWRLMRVTLRNMLSSPSVGAVVGFAVDVTERGAAERRAREEAFRLRTMVNVLNVGVVQFDELGRVAHANAAALSWLGIDFSPSAVAGTLLQQHLRPIGATRHPVEQIISEGVVDEEITGELELLDGRAVEYSYQPVGLGDERVGALLVMQDVTERVAAQRVLELSNEELTRLVALRTEFVSSMSHELRTPLTVVASSAALLKEESEDSGGVQGQLADAIERNASRLLSVVEDLVDLARLEGGAVTADHSPANITALLGGVMRRIDDKASDRGVRLVVSSEEEAVTVLGDAERLVTMLDYALSAAIGISTEGESVTVSTGVRQGRWVLDVLDPRPLQASGSRMYSAIARLGRWGRADRTAVSTGVSTVLARAIAEWHGGAIEVFGVEDGTVTRVWLPVHAEDWDDLA</sequence>
<dbReference type="RefSeq" id="WP_096492865.1">
    <property type="nucleotide sequence ID" value="NZ_CP023445.1"/>
</dbReference>
<gene>
    <name evidence="9" type="ORF">CNX65_12050</name>
</gene>
<dbReference type="GO" id="GO:0000155">
    <property type="term" value="F:phosphorelay sensor kinase activity"/>
    <property type="evidence" value="ECO:0007669"/>
    <property type="project" value="InterPro"/>
</dbReference>
<dbReference type="InterPro" id="IPR050351">
    <property type="entry name" value="BphY/WalK/GraS-like"/>
</dbReference>
<dbReference type="SUPFAM" id="SSF55874">
    <property type="entry name" value="ATPase domain of HSP90 chaperone/DNA topoisomerase II/histidine kinase"/>
    <property type="match status" value="1"/>
</dbReference>
<dbReference type="SUPFAM" id="SSF55785">
    <property type="entry name" value="PYP-like sensor domain (PAS domain)"/>
    <property type="match status" value="3"/>
</dbReference>
<dbReference type="SUPFAM" id="SSF47384">
    <property type="entry name" value="Homodimeric domain of signal transducing histidine kinase"/>
    <property type="match status" value="1"/>
</dbReference>
<proteinExistence type="predicted"/>